<keyword evidence="3 9" id="KW-0813">Transport</keyword>
<evidence type="ECO:0000256" key="2">
    <source>
        <dbReference type="ARBA" id="ARBA00005745"/>
    </source>
</evidence>
<feature type="domain" description="Type II secretion system protein GspF" evidence="11">
    <location>
        <begin position="71"/>
        <end position="193"/>
    </location>
</feature>
<dbReference type="InterPro" id="IPR003004">
    <property type="entry name" value="GspF/PilC"/>
</dbReference>
<keyword evidence="7 10" id="KW-1133">Transmembrane helix</keyword>
<keyword evidence="5" id="KW-0997">Cell inner membrane</keyword>
<evidence type="ECO:0000259" key="11">
    <source>
        <dbReference type="Pfam" id="PF00482"/>
    </source>
</evidence>
<dbReference type="GO" id="GO:0015628">
    <property type="term" value="P:protein secretion by the type II secretion system"/>
    <property type="evidence" value="ECO:0007669"/>
    <property type="project" value="TreeGrafter"/>
</dbReference>
<evidence type="ECO:0000256" key="10">
    <source>
        <dbReference type="SAM" id="Phobius"/>
    </source>
</evidence>
<reference evidence="12 13" key="1">
    <citation type="journal article" date="2015" name="Nature">
        <title>rRNA introns, odd ribosomes, and small enigmatic genomes across a large radiation of phyla.</title>
        <authorList>
            <person name="Brown C.T."/>
            <person name="Hug L.A."/>
            <person name="Thomas B.C."/>
            <person name="Sharon I."/>
            <person name="Castelle C.J."/>
            <person name="Singh A."/>
            <person name="Wilkins M.J."/>
            <person name="Williams K.H."/>
            <person name="Banfield J.F."/>
        </authorList>
    </citation>
    <scope>NUCLEOTIDE SEQUENCE [LARGE SCALE GENOMIC DNA]</scope>
</reference>
<comment type="similarity">
    <text evidence="2 9">Belongs to the GSP F family.</text>
</comment>
<evidence type="ECO:0000256" key="8">
    <source>
        <dbReference type="ARBA" id="ARBA00023136"/>
    </source>
</evidence>
<evidence type="ECO:0000256" key="3">
    <source>
        <dbReference type="ARBA" id="ARBA00022448"/>
    </source>
</evidence>
<comment type="caution">
    <text evidence="12">The sequence shown here is derived from an EMBL/GenBank/DDBJ whole genome shotgun (WGS) entry which is preliminary data.</text>
</comment>
<evidence type="ECO:0000256" key="9">
    <source>
        <dbReference type="RuleBase" id="RU003923"/>
    </source>
</evidence>
<dbReference type="PANTHER" id="PTHR30012:SF0">
    <property type="entry name" value="TYPE II SECRETION SYSTEM PROTEIN F-RELATED"/>
    <property type="match status" value="1"/>
</dbReference>
<evidence type="ECO:0000313" key="12">
    <source>
        <dbReference type="EMBL" id="KKQ95171.1"/>
    </source>
</evidence>
<feature type="transmembrane region" description="Helical" evidence="10">
    <location>
        <begin position="170"/>
        <end position="192"/>
    </location>
</feature>
<proteinExistence type="inferred from homology"/>
<feature type="domain" description="Type II secretion system protein GspF" evidence="11">
    <location>
        <begin position="273"/>
        <end position="395"/>
    </location>
</feature>
<protein>
    <submittedName>
        <fullName evidence="12">Type II secretion system protein</fullName>
    </submittedName>
</protein>
<dbReference type="EMBL" id="LBVV01000003">
    <property type="protein sequence ID" value="KKQ95171.1"/>
    <property type="molecule type" value="Genomic_DNA"/>
</dbReference>
<dbReference type="InterPro" id="IPR018076">
    <property type="entry name" value="T2SS_GspF_dom"/>
</dbReference>
<keyword evidence="8 10" id="KW-0472">Membrane</keyword>
<dbReference type="PANTHER" id="PTHR30012">
    <property type="entry name" value="GENERAL SECRETION PATHWAY PROTEIN"/>
    <property type="match status" value="1"/>
</dbReference>
<gene>
    <name evidence="12" type="ORF">UT18_C0003G0030</name>
</gene>
<comment type="subcellular location">
    <subcellularLocation>
        <location evidence="1">Cell inner membrane</location>
        <topology evidence="1">Multi-pass membrane protein</topology>
    </subcellularLocation>
    <subcellularLocation>
        <location evidence="9">Cell membrane</location>
        <topology evidence="9">Multi-pass membrane protein</topology>
    </subcellularLocation>
</comment>
<dbReference type="Pfam" id="PF00482">
    <property type="entry name" value="T2SSF"/>
    <property type="match status" value="2"/>
</dbReference>
<name>A0A0G0Q0I5_UNCC2</name>
<dbReference type="PRINTS" id="PR00812">
    <property type="entry name" value="BCTERIALGSPF"/>
</dbReference>
<feature type="transmembrane region" description="Helical" evidence="10">
    <location>
        <begin position="212"/>
        <end position="238"/>
    </location>
</feature>
<dbReference type="PROSITE" id="PS00874">
    <property type="entry name" value="T2SP_F"/>
    <property type="match status" value="1"/>
</dbReference>
<dbReference type="AlphaFoldDB" id="A0A0G0Q0I5"/>
<sequence length="406" mass="44236">MLTFVYTAKNAQGQLISGVLDAPDANAVAKALVEKQLYPVKIEQKKTSVSSGNISLGIFEGVSTKQKANIIRQLATLINAGLPVAKALQTLIKQIDKPYIQKIFVDILKEIENGSSLSQAFGRFPKVFNVTDISLIQAGEASGSLDIVLTRMAKQLEKDYALKSKLTSAMIYPSFVLLVVVGVVAVMLMYVMPKMADLYSDLKGDLPAITQFLMGVSGFLIKFWWIVILFTIFFIILARTFIQTPFGRQVWDQTKISIPGLGSLVRKIILARFTRTLGTLMGSGVPVLDSLKIAGRACGNVIYKQAVFKVSDLVQGGKPLSEPLNANPLFPAVVGQMISVGEETGEMDQMLEGLANYYEEEVDNLIKGLSALLEPFIIVVLGVVVGGILVAIMMPIYGLSQVMYKK</sequence>
<dbReference type="GO" id="GO:0005886">
    <property type="term" value="C:plasma membrane"/>
    <property type="evidence" value="ECO:0007669"/>
    <property type="project" value="UniProtKB-SubCell"/>
</dbReference>
<evidence type="ECO:0000313" key="13">
    <source>
        <dbReference type="Proteomes" id="UP000034207"/>
    </source>
</evidence>
<evidence type="ECO:0000256" key="5">
    <source>
        <dbReference type="ARBA" id="ARBA00022519"/>
    </source>
</evidence>
<evidence type="ECO:0000256" key="6">
    <source>
        <dbReference type="ARBA" id="ARBA00022692"/>
    </source>
</evidence>
<evidence type="ECO:0000256" key="7">
    <source>
        <dbReference type="ARBA" id="ARBA00022989"/>
    </source>
</evidence>
<dbReference type="InterPro" id="IPR001992">
    <property type="entry name" value="T2SS_GspF/T4SS_PilC_CS"/>
</dbReference>
<evidence type="ECO:0000256" key="4">
    <source>
        <dbReference type="ARBA" id="ARBA00022475"/>
    </source>
</evidence>
<dbReference type="Proteomes" id="UP000034207">
    <property type="component" value="Unassembled WGS sequence"/>
</dbReference>
<keyword evidence="6 9" id="KW-0812">Transmembrane</keyword>
<keyword evidence="4" id="KW-1003">Cell membrane</keyword>
<dbReference type="InterPro" id="IPR042094">
    <property type="entry name" value="T2SS_GspF_sf"/>
</dbReference>
<feature type="transmembrane region" description="Helical" evidence="10">
    <location>
        <begin position="376"/>
        <end position="397"/>
    </location>
</feature>
<organism evidence="12 13">
    <name type="scientific">candidate division CPR2 bacterium GW2011_GWC2_39_10</name>
    <dbReference type="NCBI Taxonomy" id="1618345"/>
    <lineage>
        <taxon>Bacteria</taxon>
        <taxon>Bacteria division CPR2</taxon>
    </lineage>
</organism>
<dbReference type="FunFam" id="1.20.81.30:FF:000001">
    <property type="entry name" value="Type II secretion system protein F"/>
    <property type="match status" value="2"/>
</dbReference>
<dbReference type="STRING" id="1618345.UT18_C0003G0030"/>
<dbReference type="PATRIC" id="fig|1618345.3.peg.158"/>
<evidence type="ECO:0000256" key="1">
    <source>
        <dbReference type="ARBA" id="ARBA00004429"/>
    </source>
</evidence>
<dbReference type="Gene3D" id="1.20.81.30">
    <property type="entry name" value="Type II secretion system (T2SS), domain F"/>
    <property type="match status" value="2"/>
</dbReference>
<accession>A0A0G0Q0I5</accession>